<proteinExistence type="inferred from homology"/>
<evidence type="ECO:0000256" key="3">
    <source>
        <dbReference type="ARBA" id="ARBA00022597"/>
    </source>
</evidence>
<organism evidence="7 8">
    <name type="scientific">Cohnella thailandensis</name>
    <dbReference type="NCBI Taxonomy" id="557557"/>
    <lineage>
        <taxon>Bacteria</taxon>
        <taxon>Bacillati</taxon>
        <taxon>Bacillota</taxon>
        <taxon>Bacilli</taxon>
        <taxon>Bacillales</taxon>
        <taxon>Paenibacillaceae</taxon>
        <taxon>Cohnella</taxon>
    </lineage>
</organism>
<protein>
    <recommendedName>
        <fullName evidence="5">Maltodextrin-binding protein</fullName>
    </recommendedName>
</protein>
<evidence type="ECO:0000256" key="4">
    <source>
        <dbReference type="ARBA" id="ARBA00022729"/>
    </source>
</evidence>
<dbReference type="GO" id="GO:1901982">
    <property type="term" value="F:maltose binding"/>
    <property type="evidence" value="ECO:0007669"/>
    <property type="project" value="TreeGrafter"/>
</dbReference>
<keyword evidence="4 5" id="KW-0732">Signal</keyword>
<dbReference type="GO" id="GO:0015768">
    <property type="term" value="P:maltose transport"/>
    <property type="evidence" value="ECO:0007669"/>
    <property type="project" value="TreeGrafter"/>
</dbReference>
<comment type="subcellular location">
    <subcellularLocation>
        <location evidence="5">Cell membrane</location>
        <topology evidence="5">Lipid-anchor</topology>
    </subcellularLocation>
</comment>
<feature type="signal peptide" evidence="5">
    <location>
        <begin position="1"/>
        <end position="24"/>
    </location>
</feature>
<dbReference type="GO" id="GO:0055052">
    <property type="term" value="C:ATP-binding cassette (ABC) transporter complex, substrate-binding subunit-containing"/>
    <property type="evidence" value="ECO:0007669"/>
    <property type="project" value="TreeGrafter"/>
</dbReference>
<reference evidence="7 8" key="1">
    <citation type="submission" date="2020-08" db="EMBL/GenBank/DDBJ databases">
        <title>Cohnella phylogeny.</title>
        <authorList>
            <person name="Dunlap C."/>
        </authorList>
    </citation>
    <scope>NUCLEOTIDE SEQUENCE [LARGE SCALE GENOMIC DNA]</scope>
    <source>
        <strain evidence="7 8">DSM 25241</strain>
    </source>
</reference>
<keyword evidence="2 5" id="KW-0813">Transport</keyword>
<dbReference type="InterPro" id="IPR006059">
    <property type="entry name" value="SBP"/>
</dbReference>
<comment type="caution">
    <text evidence="7">The sequence shown here is derived from an EMBL/GenBank/DDBJ whole genome shotgun (WGS) entry which is preliminary data.</text>
</comment>
<dbReference type="PROSITE" id="PS51257">
    <property type="entry name" value="PROKAR_LIPOPROTEIN"/>
    <property type="match status" value="1"/>
</dbReference>
<evidence type="ECO:0000313" key="8">
    <source>
        <dbReference type="Proteomes" id="UP000535838"/>
    </source>
</evidence>
<accession>A0A841ST70</accession>
<feature type="chain" id="PRO_5039740735" description="Maltodextrin-binding protein" evidence="5">
    <location>
        <begin position="25"/>
        <end position="454"/>
    </location>
</feature>
<dbReference type="PANTHER" id="PTHR30061">
    <property type="entry name" value="MALTOSE-BINDING PERIPLASMIC PROTEIN"/>
    <property type="match status" value="1"/>
</dbReference>
<keyword evidence="3 5" id="KW-0762">Sugar transport</keyword>
<dbReference type="AlphaFoldDB" id="A0A841ST70"/>
<evidence type="ECO:0000256" key="5">
    <source>
        <dbReference type="RuleBase" id="RU365005"/>
    </source>
</evidence>
<keyword evidence="8" id="KW-1185">Reference proteome</keyword>
<dbReference type="EMBL" id="JACJVQ010000006">
    <property type="protein sequence ID" value="MBB6634422.1"/>
    <property type="molecule type" value="Genomic_DNA"/>
</dbReference>
<dbReference type="SUPFAM" id="SSF53850">
    <property type="entry name" value="Periplasmic binding protein-like II"/>
    <property type="match status" value="1"/>
</dbReference>
<sequence length="454" mass="48258">MKSMSKKIALPLGVVLAGSLVLSACGSNGNSNNGNEGAAPSSSAPASESASASPSASASASESASPSAEANMPEKPAELTIWPDDNADKLDVIKGFADKYTEKTGIKINIRPVPMNDQPDTLSLDGPAGKGPDLFYQPGIGALVVKGLVQPLKTTEDVLSTYTPEALAALSQDGTLYGLPLVTETYALFYNKKLVPQAPATIADLEKIMQEQTDAKKQKYGFLFEATNFYYAWSLMGGNGGYIFKDNGGKFDVNDIGLNKEGAVAGGKLIQDWVDKGYIPKDVNGDIVGGLFTAGQVGAVINGPWAVQDYKKQLGDDVAVAPLPTLANGNRPTSFIGVKGWMLSKFSKSPEWAADFAAFLTNEENALEYFKQTGETPPVKNVLNNPALTDDPMVAGFSQQIQYGIPFPTVPELDHVWDPMANALKFIVDKKDVQTSLDDAVKQVQDKMKMAGAK</sequence>
<keyword evidence="5" id="KW-0472">Membrane</keyword>
<dbReference type="Gene3D" id="3.40.190.10">
    <property type="entry name" value="Periplasmic binding protein-like II"/>
    <property type="match status" value="2"/>
</dbReference>
<dbReference type="PRINTS" id="PR00181">
    <property type="entry name" value="MALTOSEBP"/>
</dbReference>
<gene>
    <name evidence="7" type="ORF">H7B67_09885</name>
</gene>
<name>A0A841ST70_9BACL</name>
<keyword evidence="5" id="KW-1003">Cell membrane</keyword>
<evidence type="ECO:0000256" key="6">
    <source>
        <dbReference type="SAM" id="MobiDB-lite"/>
    </source>
</evidence>
<dbReference type="GO" id="GO:0042956">
    <property type="term" value="P:maltodextrin transmembrane transport"/>
    <property type="evidence" value="ECO:0007669"/>
    <property type="project" value="TreeGrafter"/>
</dbReference>
<dbReference type="InterPro" id="IPR006060">
    <property type="entry name" value="Maltose/Cyclodextrin-bd"/>
</dbReference>
<evidence type="ECO:0000313" key="7">
    <source>
        <dbReference type="EMBL" id="MBB6634422.1"/>
    </source>
</evidence>
<keyword evidence="5" id="KW-0449">Lipoprotein</keyword>
<dbReference type="Proteomes" id="UP000535838">
    <property type="component" value="Unassembled WGS sequence"/>
</dbReference>
<dbReference type="GO" id="GO:0015144">
    <property type="term" value="F:carbohydrate transmembrane transporter activity"/>
    <property type="evidence" value="ECO:0007669"/>
    <property type="project" value="InterPro"/>
</dbReference>
<feature type="region of interest" description="Disordered" evidence="6">
    <location>
        <begin position="25"/>
        <end position="83"/>
    </location>
</feature>
<evidence type="ECO:0000256" key="1">
    <source>
        <dbReference type="ARBA" id="ARBA00008520"/>
    </source>
</evidence>
<comment type="similarity">
    <text evidence="1 5">Belongs to the bacterial solute-binding protein 1 family.</text>
</comment>
<evidence type="ECO:0000256" key="2">
    <source>
        <dbReference type="ARBA" id="ARBA00022448"/>
    </source>
</evidence>
<dbReference type="Pfam" id="PF13416">
    <property type="entry name" value="SBP_bac_8"/>
    <property type="match status" value="1"/>
</dbReference>
<feature type="compositionally biased region" description="Low complexity" evidence="6">
    <location>
        <begin position="25"/>
        <end position="71"/>
    </location>
</feature>
<dbReference type="PANTHER" id="PTHR30061:SF50">
    <property type="entry name" value="MALTOSE_MALTODEXTRIN-BINDING PERIPLASMIC PROTEIN"/>
    <property type="match status" value="1"/>
</dbReference>